<evidence type="ECO:0000313" key="2">
    <source>
        <dbReference type="EMBL" id="KAH8023101.1"/>
    </source>
</evidence>
<dbReference type="VEuPathDB" id="VectorBase:LOC119172589"/>
<dbReference type="Proteomes" id="UP000821866">
    <property type="component" value="Chromosome 6"/>
</dbReference>
<dbReference type="GO" id="GO:0006044">
    <property type="term" value="P:N-acetylglucosamine metabolic process"/>
    <property type="evidence" value="ECO:0007669"/>
    <property type="project" value="TreeGrafter"/>
</dbReference>
<feature type="transmembrane region" description="Helical" evidence="1">
    <location>
        <begin position="64"/>
        <end position="82"/>
    </location>
</feature>
<dbReference type="PANTHER" id="PTHR12224:SF0">
    <property type="entry name" value="BETA-1,4-MANNOSYL-GLYCOPROTEIN 4-BETA-N-ACETYLGLUCOSAMINYLTRANSFERASE"/>
    <property type="match status" value="1"/>
</dbReference>
<accession>A0A9J6DLM3</accession>
<comment type="caution">
    <text evidence="2">The sequence shown here is derived from an EMBL/GenBank/DDBJ whole genome shotgun (WGS) entry which is preliminary data.</text>
</comment>
<keyword evidence="1" id="KW-0472">Membrane</keyword>
<dbReference type="InterPro" id="IPR006813">
    <property type="entry name" value="Glyco_trans_17"/>
</dbReference>
<evidence type="ECO:0000256" key="1">
    <source>
        <dbReference type="SAM" id="Phobius"/>
    </source>
</evidence>
<dbReference type="AlphaFoldDB" id="A0A9J6DLM3"/>
<dbReference type="EMBL" id="JABSTU010000008">
    <property type="protein sequence ID" value="KAH8023101.1"/>
    <property type="molecule type" value="Genomic_DNA"/>
</dbReference>
<dbReference type="GO" id="GO:0003830">
    <property type="term" value="F:beta-1,4-mannosylglycoprotein 4-beta-N-acetylglucosaminyltransferase activity"/>
    <property type="evidence" value="ECO:0007669"/>
    <property type="project" value="InterPro"/>
</dbReference>
<name>A0A9J6DLM3_RHIMP</name>
<dbReference type="Pfam" id="PF04724">
    <property type="entry name" value="Glyco_transf_17"/>
    <property type="match status" value="1"/>
</dbReference>
<dbReference type="OMA" id="ESTRNFR"/>
<protein>
    <submittedName>
        <fullName evidence="2">Uncharacterized protein</fullName>
    </submittedName>
</protein>
<keyword evidence="3" id="KW-1185">Reference proteome</keyword>
<keyword evidence="1" id="KW-0812">Transmembrane</keyword>
<dbReference type="OrthoDB" id="6474464at2759"/>
<keyword evidence="1" id="KW-1133">Transmembrane helix</keyword>
<dbReference type="PANTHER" id="PTHR12224">
    <property type="entry name" value="BETA-1,4-MANNOSYL-GLYCOPROTEIN BETA-1,4-N-ACETYLGLUCOSAMINYL-TRANSFERASE"/>
    <property type="match status" value="1"/>
</dbReference>
<reference evidence="2" key="1">
    <citation type="journal article" date="2020" name="Cell">
        <title>Large-Scale Comparative Analyses of Tick Genomes Elucidate Their Genetic Diversity and Vector Capacities.</title>
        <authorList>
            <consortium name="Tick Genome and Microbiome Consortium (TIGMIC)"/>
            <person name="Jia N."/>
            <person name="Wang J."/>
            <person name="Shi W."/>
            <person name="Du L."/>
            <person name="Sun Y."/>
            <person name="Zhan W."/>
            <person name="Jiang J.F."/>
            <person name="Wang Q."/>
            <person name="Zhang B."/>
            <person name="Ji P."/>
            <person name="Bell-Sakyi L."/>
            <person name="Cui X.M."/>
            <person name="Yuan T.T."/>
            <person name="Jiang B.G."/>
            <person name="Yang W.F."/>
            <person name="Lam T.T."/>
            <person name="Chang Q.C."/>
            <person name="Ding S.J."/>
            <person name="Wang X.J."/>
            <person name="Zhu J.G."/>
            <person name="Ruan X.D."/>
            <person name="Zhao L."/>
            <person name="Wei J.T."/>
            <person name="Ye R.Z."/>
            <person name="Que T.C."/>
            <person name="Du C.H."/>
            <person name="Zhou Y.H."/>
            <person name="Cheng J.X."/>
            <person name="Dai P.F."/>
            <person name="Guo W.B."/>
            <person name="Han X.H."/>
            <person name="Huang E.J."/>
            <person name="Li L.F."/>
            <person name="Wei W."/>
            <person name="Gao Y.C."/>
            <person name="Liu J.Z."/>
            <person name="Shao H.Z."/>
            <person name="Wang X."/>
            <person name="Wang C.C."/>
            <person name="Yang T.C."/>
            <person name="Huo Q.B."/>
            <person name="Li W."/>
            <person name="Chen H.Y."/>
            <person name="Chen S.E."/>
            <person name="Zhou L.G."/>
            <person name="Ni X.B."/>
            <person name="Tian J.H."/>
            <person name="Sheng Y."/>
            <person name="Liu T."/>
            <person name="Pan Y.S."/>
            <person name="Xia L.Y."/>
            <person name="Li J."/>
            <person name="Zhao F."/>
            <person name="Cao W.C."/>
        </authorList>
    </citation>
    <scope>NUCLEOTIDE SEQUENCE</scope>
    <source>
        <strain evidence="2">Rmic-2018</strain>
    </source>
</reference>
<feature type="transmembrane region" description="Helical" evidence="1">
    <location>
        <begin position="20"/>
        <end position="44"/>
    </location>
</feature>
<sequence length="377" mass="42686">MSSSLTTKPRSQRFHRKVEFKVIVFATVISVFFTYVSMEVLIVSNQPDTVDVQRPCLSSMPVNYAVPPAVLDATGFTELYLWGGLKRRRCRRTVINLLLFHNEVDLLEVRLQELGNSVDHFVVLESTRNFRMRGRDLLLQSLLNTSRFQQFRDRIVIGYNAEYPAFPKDAEPRAIRMALHRIFIDELMATFTSSLSRLDEDAWILLTSADEIPSASVVDFLSHHDGIPDVVAFRYAKSVYSFRVPHVQNTSTERAACTWKFLRDDLATSLDALRFDSAATVAQPWIVGTREQPAGWHCSWCLGPAGVVDKIASEPDSVSHSVNGSYAVQRLMRTGRLFNGKLVASPEPDVSRLGLPAFVQENPGRFKNILFPMWSKK</sequence>
<gene>
    <name evidence="2" type="ORF">HPB51_010885</name>
</gene>
<reference evidence="2" key="2">
    <citation type="submission" date="2021-09" db="EMBL/GenBank/DDBJ databases">
        <authorList>
            <person name="Jia N."/>
            <person name="Wang J."/>
            <person name="Shi W."/>
            <person name="Du L."/>
            <person name="Sun Y."/>
            <person name="Zhan W."/>
            <person name="Jiang J."/>
            <person name="Wang Q."/>
            <person name="Zhang B."/>
            <person name="Ji P."/>
            <person name="Sakyi L.B."/>
            <person name="Cui X."/>
            <person name="Yuan T."/>
            <person name="Jiang B."/>
            <person name="Yang W."/>
            <person name="Lam T.T.-Y."/>
            <person name="Chang Q."/>
            <person name="Ding S."/>
            <person name="Wang X."/>
            <person name="Zhu J."/>
            <person name="Ruan X."/>
            <person name="Zhao L."/>
            <person name="Wei J."/>
            <person name="Que T."/>
            <person name="Du C."/>
            <person name="Cheng J."/>
            <person name="Dai P."/>
            <person name="Han X."/>
            <person name="Huang E."/>
            <person name="Gao Y."/>
            <person name="Liu J."/>
            <person name="Shao H."/>
            <person name="Ye R."/>
            <person name="Li L."/>
            <person name="Wei W."/>
            <person name="Wang X."/>
            <person name="Wang C."/>
            <person name="Huo Q."/>
            <person name="Li W."/>
            <person name="Guo W."/>
            <person name="Chen H."/>
            <person name="Chen S."/>
            <person name="Zhou L."/>
            <person name="Zhou L."/>
            <person name="Ni X."/>
            <person name="Tian J."/>
            <person name="Zhou Y."/>
            <person name="Sheng Y."/>
            <person name="Liu T."/>
            <person name="Pan Y."/>
            <person name="Xia L."/>
            <person name="Li J."/>
            <person name="Zhao F."/>
            <person name="Cao W."/>
        </authorList>
    </citation>
    <scope>NUCLEOTIDE SEQUENCE</scope>
    <source>
        <strain evidence="2">Rmic-2018</strain>
        <tissue evidence="2">Larvae</tissue>
    </source>
</reference>
<dbReference type="GO" id="GO:0016020">
    <property type="term" value="C:membrane"/>
    <property type="evidence" value="ECO:0007669"/>
    <property type="project" value="InterPro"/>
</dbReference>
<evidence type="ECO:0000313" key="3">
    <source>
        <dbReference type="Proteomes" id="UP000821866"/>
    </source>
</evidence>
<proteinExistence type="predicted"/>
<organism evidence="2 3">
    <name type="scientific">Rhipicephalus microplus</name>
    <name type="common">Cattle tick</name>
    <name type="synonym">Boophilus microplus</name>
    <dbReference type="NCBI Taxonomy" id="6941"/>
    <lineage>
        <taxon>Eukaryota</taxon>
        <taxon>Metazoa</taxon>
        <taxon>Ecdysozoa</taxon>
        <taxon>Arthropoda</taxon>
        <taxon>Chelicerata</taxon>
        <taxon>Arachnida</taxon>
        <taxon>Acari</taxon>
        <taxon>Parasitiformes</taxon>
        <taxon>Ixodida</taxon>
        <taxon>Ixodoidea</taxon>
        <taxon>Ixodidae</taxon>
        <taxon>Rhipicephalinae</taxon>
        <taxon>Rhipicephalus</taxon>
        <taxon>Boophilus</taxon>
    </lineage>
</organism>